<dbReference type="GeneID" id="94830340"/>
<feature type="transmembrane region" description="Helical" evidence="1">
    <location>
        <begin position="927"/>
        <end position="950"/>
    </location>
</feature>
<evidence type="ECO:0000313" key="3">
    <source>
        <dbReference type="EMBL" id="OHS95028.1"/>
    </source>
</evidence>
<dbReference type="Pfam" id="PF00211">
    <property type="entry name" value="Guanylate_cyc"/>
    <property type="match status" value="1"/>
</dbReference>
<reference evidence="3" key="1">
    <citation type="submission" date="2016-10" db="EMBL/GenBank/DDBJ databases">
        <authorList>
            <person name="Benchimol M."/>
            <person name="Almeida L.G."/>
            <person name="Vasconcelos A.T."/>
            <person name="Perreira-Neves A."/>
            <person name="Rosa I.A."/>
            <person name="Tasca T."/>
            <person name="Bogo M.R."/>
            <person name="de Souza W."/>
        </authorList>
    </citation>
    <scope>NUCLEOTIDE SEQUENCE [LARGE SCALE GENOMIC DNA]</scope>
    <source>
        <strain evidence="3">K</strain>
    </source>
</reference>
<feature type="transmembrane region" description="Helical" evidence="1">
    <location>
        <begin position="826"/>
        <end position="849"/>
    </location>
</feature>
<name>A0A1J4JCM3_9EUKA</name>
<organism evidence="3 4">
    <name type="scientific">Tritrichomonas foetus</name>
    <dbReference type="NCBI Taxonomy" id="1144522"/>
    <lineage>
        <taxon>Eukaryota</taxon>
        <taxon>Metamonada</taxon>
        <taxon>Parabasalia</taxon>
        <taxon>Tritrichomonadida</taxon>
        <taxon>Tritrichomonadidae</taxon>
        <taxon>Tritrichomonas</taxon>
    </lineage>
</organism>
<gene>
    <name evidence="3" type="ORF">TRFO_10739</name>
</gene>
<dbReference type="SUPFAM" id="SSF55073">
    <property type="entry name" value="Nucleotide cyclase"/>
    <property type="match status" value="1"/>
</dbReference>
<feature type="transmembrane region" description="Helical" evidence="1">
    <location>
        <begin position="103"/>
        <end position="129"/>
    </location>
</feature>
<feature type="transmembrane region" description="Helical" evidence="1">
    <location>
        <begin position="617"/>
        <end position="638"/>
    </location>
</feature>
<dbReference type="VEuPathDB" id="TrichDB:TRFO_10739"/>
<dbReference type="Proteomes" id="UP000179807">
    <property type="component" value="Unassembled WGS sequence"/>
</dbReference>
<feature type="transmembrane region" description="Helical" evidence="1">
    <location>
        <begin position="970"/>
        <end position="987"/>
    </location>
</feature>
<dbReference type="Gene3D" id="3.30.70.1230">
    <property type="entry name" value="Nucleotide cyclase"/>
    <property type="match status" value="1"/>
</dbReference>
<evidence type="ECO:0000256" key="1">
    <source>
        <dbReference type="SAM" id="Phobius"/>
    </source>
</evidence>
<evidence type="ECO:0000313" key="4">
    <source>
        <dbReference type="Proteomes" id="UP000179807"/>
    </source>
</evidence>
<feature type="transmembrane region" description="Helical" evidence="1">
    <location>
        <begin position="141"/>
        <end position="170"/>
    </location>
</feature>
<proteinExistence type="predicted"/>
<keyword evidence="1" id="KW-0812">Transmembrane</keyword>
<feature type="domain" description="Guanylate cyclase" evidence="2">
    <location>
        <begin position="1345"/>
        <end position="1451"/>
    </location>
</feature>
<keyword evidence="1" id="KW-0472">Membrane</keyword>
<feature type="transmembrane region" description="Helical" evidence="1">
    <location>
        <begin position="274"/>
        <end position="294"/>
    </location>
</feature>
<feature type="transmembrane region" description="Helical" evidence="1">
    <location>
        <begin position="220"/>
        <end position="236"/>
    </location>
</feature>
<sequence length="1497" mass="171231">MESSTISVNSTASGSDIKTLPFLRKSLGHRIKLNFWQFFAYAYASFPIFPFLKTVVYFIRLIQMATPALCPGNKILYPKGTTIYIVMRILSICHQFIPIDCPLIYYRVVGWLFLIIYVIQIIIFLYSSYYFSKNSELPKALLYFIDIFFIMLNQIFTPIAIGCVTTLMIHGSFQIDDLILSIGTYFLFLVMIIIYILINTVSIFFFPIPFTTVRQFPHSILNSLIPILSGLSVIESTQKMPFIMNIVFLLCYILIFCSVYFFGRLIQSLEVNSFISTIITSIVISISLCIFNILKKEVPLYLPLILIVVWFLSYFVSARIQNKLMIDAIITLDQVERDTSKFDQIKASHIFIKMVTYGFLNAHPYCLTFHIFKDAFDQYPENSIILILFAKFISIYPEETHQLSWIILNLKKSKCRKYIYKYVSIQANSILMRRDNTLSPELKKKIRVISQLISTAKNRIKTSWESAVNGDSLSLLPLFEKATILIEQINLKFLNIRSYYSINHHALLLQAMYAKDVLADYQEYEKLRELAKLAQIGRLPSIDQPCIYGRLYFPKLPQKLNVSQTNLVNYEQASPGINDEIITDDFPTDLSTDSLSVHAQIKSSIETLTIPSIRYSILFIIITIGIALIGIFITLLAMQSFLSALISDPSLYLTVISQIRSKALIVCILCVRYRIELINKIEPLCYPDSSIPVDLGGNCNTKDQLSYLTNIAISSLDSHYIFSLSSPSNKYLAFAQNLLYTDQITFIEYDSWNSSRAVNRTLFDELLIILHTLLTIANEDEASIETESRHFAIVIGNSPIISKYLLEISDNLMAFLNSQTDSTKNLIYIIQIVTMILIPLINIIITIFFSRWIISSQKKIYGCFTALPRSTLKEMIQKVDMSENHCINISQQLSQLLSSEELIERKTSDEKIYATFQTANHGTKNQFVFMFVILCIIVSIIESLFIYFSFNLYTSGANSYMKSTPHIETIVSSIVDALTSALTLAIYSDREHFPSDVVESMNNTFNSVYQGSLKKFRILYFGNSTENSDPIVITTKTVFKSLLKEPHYPENLSSVQELYTSLPYDLMYLYAMEMMKKLYSTTVEINETLNPNDGNLKDIWNIFYVHFYPGFVKKLYWSFAGTVSELITDKVAICYSITSMLVVIGIIFGFLAIYALLTLKGTLLSALKLLLHAPPQIVIQSQYITEILSGQYNLKERNISSLDDYYFYKVLSNFPHGLAKLDSEGNIIMINKTGQYLLNDISKLDFVDDKPHLINLNEKSLCINFIILNNHTFACIQDKTIETSLNNQIHEEHHHRDKLISMIIPESILAVHKDPTRSNTIAFQSKNSTVMAILIESENEFTHYSDLFKYIKEAQHKYDKIDYVDIDFNVFIAISGLLDDTCNEISANQIIDFALDISSYIKTLSEYKKNEMILKIGIITGGPINGGVLVMNKIPSLEIFGDVIDFTKSFVKVAPNNGIILSRSTYEYIFNSTYDVRELGEIEVTYIGSMFVYYIPI</sequence>
<dbReference type="GO" id="GO:0035556">
    <property type="term" value="P:intracellular signal transduction"/>
    <property type="evidence" value="ECO:0007669"/>
    <property type="project" value="InterPro"/>
</dbReference>
<comment type="caution">
    <text evidence="3">The sequence shown here is derived from an EMBL/GenBank/DDBJ whole genome shotgun (WGS) entry which is preliminary data.</text>
</comment>
<dbReference type="RefSeq" id="XP_068348165.1">
    <property type="nucleotide sequence ID" value="XM_068495636.1"/>
</dbReference>
<dbReference type="GO" id="GO:0009190">
    <property type="term" value="P:cyclic nucleotide biosynthetic process"/>
    <property type="evidence" value="ECO:0007669"/>
    <property type="project" value="InterPro"/>
</dbReference>
<dbReference type="PROSITE" id="PS50125">
    <property type="entry name" value="GUANYLATE_CYCLASE_2"/>
    <property type="match status" value="1"/>
</dbReference>
<evidence type="ECO:0000259" key="2">
    <source>
        <dbReference type="PROSITE" id="PS50125"/>
    </source>
</evidence>
<keyword evidence="1" id="KW-1133">Transmembrane helix</keyword>
<dbReference type="InterPro" id="IPR001054">
    <property type="entry name" value="A/G_cyclase"/>
</dbReference>
<keyword evidence="4" id="KW-1185">Reference proteome</keyword>
<feature type="transmembrane region" description="Helical" evidence="1">
    <location>
        <begin position="242"/>
        <end position="262"/>
    </location>
</feature>
<feature type="transmembrane region" description="Helical" evidence="1">
    <location>
        <begin position="1132"/>
        <end position="1157"/>
    </location>
</feature>
<protein>
    <recommendedName>
        <fullName evidence="2">Guanylate cyclase domain-containing protein</fullName>
    </recommendedName>
</protein>
<dbReference type="InterPro" id="IPR029787">
    <property type="entry name" value="Nucleotide_cyclase"/>
</dbReference>
<feature type="transmembrane region" description="Helical" evidence="1">
    <location>
        <begin position="300"/>
        <end position="317"/>
    </location>
</feature>
<feature type="transmembrane region" description="Helical" evidence="1">
    <location>
        <begin position="80"/>
        <end position="97"/>
    </location>
</feature>
<feature type="transmembrane region" description="Helical" evidence="1">
    <location>
        <begin position="38"/>
        <end position="59"/>
    </location>
</feature>
<feature type="transmembrane region" description="Helical" evidence="1">
    <location>
        <begin position="182"/>
        <end position="208"/>
    </location>
</feature>
<dbReference type="EMBL" id="MLAK01001271">
    <property type="protein sequence ID" value="OHS95028.1"/>
    <property type="molecule type" value="Genomic_DNA"/>
</dbReference>
<accession>A0A1J4JCM3</accession>